<feature type="transmembrane region" description="Helical" evidence="1">
    <location>
        <begin position="145"/>
        <end position="164"/>
    </location>
</feature>
<sequence length="356" mass="37811">MGKGFGTKVLHVIGLYLIAMAGGALAHWVQFPAAWLTGSLLAVAITSLAGVHLNLPTLLRDLGFAQVGLILGSGFSPEMLHAIAAWPLSILMLAVTVVVIAASAYWVLRKVGGWDHATALFSSLPGALSYIMVIAEESKADMTRVAIAQSLRVFVLVSILPIILMPFTDGVTSRVTADTVTLDVLHLAMMVAGVALLVPIMLRLRVPSGLMLSGIAVSGTLYLTGFYHEPFPNWFTIPGYLTVGINIGGRFAAISVRDLVRLSGISMLSLMVSAGVSGAAAVLCATLLDFPMGQVILAFAPGGFDTMVLLSFLINLNPAYVTGHHLVRYLGLVLLTPMITSRLTRSKRAKDDRIHP</sequence>
<feature type="transmembrane region" description="Helical" evidence="1">
    <location>
        <begin position="35"/>
        <end position="59"/>
    </location>
</feature>
<keyword evidence="3" id="KW-1185">Reference proteome</keyword>
<protein>
    <recommendedName>
        <fullName evidence="4">Ammonia monooxygenase</fullName>
    </recommendedName>
</protein>
<dbReference type="EMBL" id="FOVR01000002">
    <property type="protein sequence ID" value="SFN96519.1"/>
    <property type="molecule type" value="Genomic_DNA"/>
</dbReference>
<evidence type="ECO:0000313" key="2">
    <source>
        <dbReference type="EMBL" id="SFN96519.1"/>
    </source>
</evidence>
<feature type="transmembrane region" description="Helical" evidence="1">
    <location>
        <begin position="9"/>
        <end position="29"/>
    </location>
</feature>
<evidence type="ECO:0000256" key="1">
    <source>
        <dbReference type="SAM" id="Phobius"/>
    </source>
</evidence>
<dbReference type="Pfam" id="PF05145">
    <property type="entry name" value="AbrB"/>
    <property type="match status" value="1"/>
</dbReference>
<reference evidence="2 3" key="1">
    <citation type="submission" date="2016-10" db="EMBL/GenBank/DDBJ databases">
        <authorList>
            <person name="de Groot N.N."/>
        </authorList>
    </citation>
    <scope>NUCLEOTIDE SEQUENCE [LARGE SCALE GENOMIC DNA]</scope>
    <source>
        <strain evidence="2 3">CGMCC 1.9157</strain>
    </source>
</reference>
<dbReference type="AlphaFoldDB" id="A0A1I5DBA0"/>
<dbReference type="Proteomes" id="UP000199236">
    <property type="component" value="Unassembled WGS sequence"/>
</dbReference>
<dbReference type="GO" id="GO:0010468">
    <property type="term" value="P:regulation of gene expression"/>
    <property type="evidence" value="ECO:0007669"/>
    <property type="project" value="InterPro"/>
</dbReference>
<name>A0A1I5DBA0_9HYPH</name>
<keyword evidence="1" id="KW-0472">Membrane</keyword>
<feature type="transmembrane region" description="Helical" evidence="1">
    <location>
        <begin position="184"/>
        <end position="202"/>
    </location>
</feature>
<keyword evidence="1" id="KW-0812">Transmembrane</keyword>
<feature type="transmembrane region" description="Helical" evidence="1">
    <location>
        <begin position="265"/>
        <end position="288"/>
    </location>
</feature>
<dbReference type="GO" id="GO:0016020">
    <property type="term" value="C:membrane"/>
    <property type="evidence" value="ECO:0007669"/>
    <property type="project" value="InterPro"/>
</dbReference>
<feature type="transmembrane region" description="Helical" evidence="1">
    <location>
        <begin position="80"/>
        <end position="108"/>
    </location>
</feature>
<organism evidence="2 3">
    <name type="scientific">Cohaesibacter marisflavi</name>
    <dbReference type="NCBI Taxonomy" id="655353"/>
    <lineage>
        <taxon>Bacteria</taxon>
        <taxon>Pseudomonadati</taxon>
        <taxon>Pseudomonadota</taxon>
        <taxon>Alphaproteobacteria</taxon>
        <taxon>Hyphomicrobiales</taxon>
        <taxon>Cohaesibacteraceae</taxon>
    </lineage>
</organism>
<dbReference type="PANTHER" id="PTHR38457">
    <property type="entry name" value="REGULATOR ABRB-RELATED"/>
    <property type="match status" value="1"/>
</dbReference>
<dbReference type="NCBIfam" id="TIGR03082">
    <property type="entry name" value="Gneg_AbrB_dup"/>
    <property type="match status" value="1"/>
</dbReference>
<proteinExistence type="predicted"/>
<gene>
    <name evidence="2" type="ORF">SAMN04488056_102543</name>
</gene>
<keyword evidence="1" id="KW-1133">Transmembrane helix</keyword>
<feature type="transmembrane region" description="Helical" evidence="1">
    <location>
        <begin position="295"/>
        <end position="314"/>
    </location>
</feature>
<dbReference type="PIRSF" id="PIRSF038991">
    <property type="entry name" value="Protein_AbrB"/>
    <property type="match status" value="1"/>
</dbReference>
<dbReference type="InterPro" id="IPR017516">
    <property type="entry name" value="AbrB_dup"/>
</dbReference>
<dbReference type="InterPro" id="IPR007820">
    <property type="entry name" value="AbrB_fam"/>
</dbReference>
<evidence type="ECO:0000313" key="3">
    <source>
        <dbReference type="Proteomes" id="UP000199236"/>
    </source>
</evidence>
<accession>A0A1I5DBA0</accession>
<dbReference type="PANTHER" id="PTHR38457:SF1">
    <property type="entry name" value="REGULATOR ABRB-RELATED"/>
    <property type="match status" value="1"/>
</dbReference>
<evidence type="ECO:0008006" key="4">
    <source>
        <dbReference type="Google" id="ProtNLM"/>
    </source>
</evidence>
<feature type="transmembrane region" description="Helical" evidence="1">
    <location>
        <begin position="114"/>
        <end position="133"/>
    </location>
</feature>
<dbReference type="STRING" id="655353.SAMN04488056_102543"/>